<dbReference type="RefSeq" id="WP_211875686.1">
    <property type="nucleotide sequence ID" value="NZ_JAAEDH010000022.1"/>
</dbReference>
<reference evidence="3" key="1">
    <citation type="submission" date="2020-01" db="EMBL/GenBank/DDBJ databases">
        <authorList>
            <person name="Rat A."/>
        </authorList>
    </citation>
    <scope>NUCLEOTIDE SEQUENCE</scope>
    <source>
        <strain evidence="3">LMG 28251</strain>
    </source>
</reference>
<sequence length="175" mass="18958">MTPLARRTLPALLLAPSAAHAQDAFPETTIAAGRTLQRQGMATARYMLFPVYRVALYLAAPTSDPDAILASAEPRLIRCRYLRDLPLDQVTTAWEQSFTSLCGCPMPAAFRAWLRPIRDGEEESMLFLGRTAELTGPGRPAARIDDALAAQTLLASWIGPRAPNAALRRGLLGGT</sequence>
<dbReference type="EMBL" id="JAAEDH010000022">
    <property type="protein sequence ID" value="MBR0656817.1"/>
    <property type="molecule type" value="Genomic_DNA"/>
</dbReference>
<proteinExistence type="predicted"/>
<reference evidence="3" key="2">
    <citation type="journal article" date="2021" name="Syst. Appl. Microbiol.">
        <title>Roseomonas hellenica sp. nov., isolated from roots of wild-growing Alkanna tinctoria.</title>
        <authorList>
            <person name="Rat A."/>
            <person name="Naranjo H.D."/>
            <person name="Lebbe L."/>
            <person name="Cnockaert M."/>
            <person name="Krigas N."/>
            <person name="Grigoriadou K."/>
            <person name="Maloupa E."/>
            <person name="Willems A."/>
        </authorList>
    </citation>
    <scope>NUCLEOTIDE SEQUENCE</scope>
    <source>
        <strain evidence="3">LMG 28251</strain>
    </source>
</reference>
<keyword evidence="4" id="KW-1185">Reference proteome</keyword>
<name>A0AAF1KUR3_9PROT</name>
<feature type="chain" id="PRO_5042114388" description="Chalcone isomerase domain-containing protein" evidence="1">
    <location>
        <begin position="22"/>
        <end position="175"/>
    </location>
</feature>
<evidence type="ECO:0000313" key="4">
    <source>
        <dbReference type="Proteomes" id="UP001196068"/>
    </source>
</evidence>
<evidence type="ECO:0000313" key="3">
    <source>
        <dbReference type="EMBL" id="MBR0656817.1"/>
    </source>
</evidence>
<feature type="domain" description="Chalcone isomerase" evidence="2">
    <location>
        <begin position="24"/>
        <end position="173"/>
    </location>
</feature>
<organism evidence="3 4">
    <name type="scientific">Plastoroseomonas arctica</name>
    <dbReference type="NCBI Taxonomy" id="1509237"/>
    <lineage>
        <taxon>Bacteria</taxon>
        <taxon>Pseudomonadati</taxon>
        <taxon>Pseudomonadota</taxon>
        <taxon>Alphaproteobacteria</taxon>
        <taxon>Acetobacterales</taxon>
        <taxon>Acetobacteraceae</taxon>
        <taxon>Plastoroseomonas</taxon>
    </lineage>
</organism>
<comment type="caution">
    <text evidence="3">The sequence shown here is derived from an EMBL/GenBank/DDBJ whole genome shotgun (WGS) entry which is preliminary data.</text>
</comment>
<evidence type="ECO:0000259" key="2">
    <source>
        <dbReference type="Pfam" id="PF16036"/>
    </source>
</evidence>
<evidence type="ECO:0000256" key="1">
    <source>
        <dbReference type="SAM" id="SignalP"/>
    </source>
</evidence>
<dbReference type="InterPro" id="IPR016087">
    <property type="entry name" value="Chalcone_isomerase"/>
</dbReference>
<accession>A0AAF1KUR3</accession>
<keyword evidence="1" id="KW-0732">Signal</keyword>
<protein>
    <recommendedName>
        <fullName evidence="2">Chalcone isomerase domain-containing protein</fullName>
    </recommendedName>
</protein>
<dbReference type="Proteomes" id="UP001196068">
    <property type="component" value="Unassembled WGS sequence"/>
</dbReference>
<gene>
    <name evidence="3" type="ORF">GXW79_17185</name>
</gene>
<feature type="signal peptide" evidence="1">
    <location>
        <begin position="1"/>
        <end position="21"/>
    </location>
</feature>
<dbReference type="AlphaFoldDB" id="A0AAF1KUR3"/>
<dbReference type="Pfam" id="PF16036">
    <property type="entry name" value="Chalcone_3"/>
    <property type="match status" value="1"/>
</dbReference>